<name>A0ACC2INP8_9PLEO</name>
<dbReference type="EMBL" id="JAPHNI010000077">
    <property type="protein sequence ID" value="KAJ8116838.1"/>
    <property type="molecule type" value="Genomic_DNA"/>
</dbReference>
<evidence type="ECO:0000313" key="1">
    <source>
        <dbReference type="EMBL" id="KAJ8116838.1"/>
    </source>
</evidence>
<proteinExistence type="predicted"/>
<protein>
    <submittedName>
        <fullName evidence="1">Uncharacterized protein</fullName>
    </submittedName>
</protein>
<gene>
    <name evidence="1" type="ORF">OPT61_g1834</name>
</gene>
<comment type="caution">
    <text evidence="1">The sequence shown here is derived from an EMBL/GenBank/DDBJ whole genome shotgun (WGS) entry which is preliminary data.</text>
</comment>
<keyword evidence="2" id="KW-1185">Reference proteome</keyword>
<evidence type="ECO:0000313" key="2">
    <source>
        <dbReference type="Proteomes" id="UP001153331"/>
    </source>
</evidence>
<accession>A0ACC2INP8</accession>
<dbReference type="Proteomes" id="UP001153331">
    <property type="component" value="Unassembled WGS sequence"/>
</dbReference>
<reference evidence="1" key="1">
    <citation type="submission" date="2022-11" db="EMBL/GenBank/DDBJ databases">
        <title>Genome Sequence of Boeremia exigua.</title>
        <authorList>
            <person name="Buettner E."/>
        </authorList>
    </citation>
    <scope>NUCLEOTIDE SEQUENCE</scope>
    <source>
        <strain evidence="1">CU02</strain>
    </source>
</reference>
<sequence length="70" mass="7359">MSNSSTNTANTTTGVIPAATILASLSTWWNSGPGIEITSPASKVKPTGWYRVAKTLKASSDSDDDEDDKI</sequence>
<organism evidence="1 2">
    <name type="scientific">Boeremia exigua</name>
    <dbReference type="NCBI Taxonomy" id="749465"/>
    <lineage>
        <taxon>Eukaryota</taxon>
        <taxon>Fungi</taxon>
        <taxon>Dikarya</taxon>
        <taxon>Ascomycota</taxon>
        <taxon>Pezizomycotina</taxon>
        <taxon>Dothideomycetes</taxon>
        <taxon>Pleosporomycetidae</taxon>
        <taxon>Pleosporales</taxon>
        <taxon>Pleosporineae</taxon>
        <taxon>Didymellaceae</taxon>
        <taxon>Boeremia</taxon>
    </lineage>
</organism>